<organism evidence="3 4">
    <name type="scientific">Aminobacter ciceronei</name>
    <dbReference type="NCBI Taxonomy" id="150723"/>
    <lineage>
        <taxon>Bacteria</taxon>
        <taxon>Pseudomonadati</taxon>
        <taxon>Pseudomonadota</taxon>
        <taxon>Alphaproteobacteria</taxon>
        <taxon>Hyphomicrobiales</taxon>
        <taxon>Phyllobacteriaceae</taxon>
        <taxon>Aminobacter</taxon>
    </lineage>
</organism>
<dbReference type="Gene3D" id="3.20.20.140">
    <property type="entry name" value="Metal-dependent hydrolases"/>
    <property type="match status" value="1"/>
</dbReference>
<dbReference type="Proteomes" id="UP000587524">
    <property type="component" value="Unassembled WGS sequence"/>
</dbReference>
<evidence type="ECO:0000313" key="3">
    <source>
        <dbReference type="EMBL" id="MBA9023721.1"/>
    </source>
</evidence>
<keyword evidence="2 3" id="KW-0378">Hydrolase</keyword>
<dbReference type="EMBL" id="JACJHZ010000038">
    <property type="protein sequence ID" value="MBA9023721.1"/>
    <property type="molecule type" value="Genomic_DNA"/>
</dbReference>
<comment type="similarity">
    <text evidence="1">Belongs to the metallo-dependent hydrolases superfamily. ATZ/TRZ family.</text>
</comment>
<dbReference type="PANTHER" id="PTHR43794">
    <property type="entry name" value="AMINOHYDROLASE SSNA-RELATED"/>
    <property type="match status" value="1"/>
</dbReference>
<dbReference type="SUPFAM" id="SSF51556">
    <property type="entry name" value="Metallo-dependent hydrolases"/>
    <property type="match status" value="1"/>
</dbReference>
<accession>A0ABR6CG95</accession>
<evidence type="ECO:0000256" key="2">
    <source>
        <dbReference type="ARBA" id="ARBA00022801"/>
    </source>
</evidence>
<evidence type="ECO:0000313" key="4">
    <source>
        <dbReference type="Proteomes" id="UP000587524"/>
    </source>
</evidence>
<name>A0ABR6CG95_9HYPH</name>
<proteinExistence type="inferred from homology"/>
<comment type="caution">
    <text evidence="3">The sequence shown here is derived from an EMBL/GenBank/DDBJ whole genome shotgun (WGS) entry which is preliminary data.</text>
</comment>
<dbReference type="PANTHER" id="PTHR43794:SF11">
    <property type="entry name" value="AMIDOHYDROLASE-RELATED DOMAIN-CONTAINING PROTEIN"/>
    <property type="match status" value="1"/>
</dbReference>
<evidence type="ECO:0000256" key="1">
    <source>
        <dbReference type="ARBA" id="ARBA00006745"/>
    </source>
</evidence>
<protein>
    <submittedName>
        <fullName evidence="3">Cytosine/adenosine deaminase-related metal-dependent hydrolase</fullName>
    </submittedName>
</protein>
<sequence>MVNVHAQAGMNLIRAYAVDKPFHRVSSIAKRYVEVIDSWSTFVAAQLTCIEFVRGGITTFADVFHYADATAEAVARVGIRATVAPLVGDDLAQIQNDLSAIGQYAKCGISSAIGVSIRGRDLCGSLEGVVAFARAAGVPIHFTDFDHSQRQAYGDPFAQLVGGGFAPHGDVLANPASLDVEDLNRLRATGLGVAHIPSNAQMGEQAAVAGGCIRQRVPVGLGTGSAARGGDLPLNCHPLAIRASAVFVTP</sequence>
<dbReference type="InterPro" id="IPR032466">
    <property type="entry name" value="Metal_Hydrolase"/>
</dbReference>
<reference evidence="3 4" key="1">
    <citation type="submission" date="2020-08" db="EMBL/GenBank/DDBJ databases">
        <title>Genomic Encyclopedia of Type Strains, Phase IV (KMG-IV): sequencing the most valuable type-strain genomes for metagenomic binning, comparative biology and taxonomic classification.</title>
        <authorList>
            <person name="Goeker M."/>
        </authorList>
    </citation>
    <scope>NUCLEOTIDE SEQUENCE [LARGE SCALE GENOMIC DNA]</scope>
    <source>
        <strain evidence="3 4">DSM 17455</strain>
    </source>
</reference>
<gene>
    <name evidence="3" type="ORF">HNQ97_005749</name>
</gene>
<dbReference type="InterPro" id="IPR050287">
    <property type="entry name" value="MTA/SAH_deaminase"/>
</dbReference>
<dbReference type="GO" id="GO:0016787">
    <property type="term" value="F:hydrolase activity"/>
    <property type="evidence" value="ECO:0007669"/>
    <property type="project" value="UniProtKB-KW"/>
</dbReference>
<keyword evidence="4" id="KW-1185">Reference proteome</keyword>